<comment type="caution">
    <text evidence="1">The sequence shown here is derived from an EMBL/GenBank/DDBJ whole genome shotgun (WGS) entry which is preliminary data.</text>
</comment>
<gene>
    <name evidence="1" type="ORF">FLM02_10730</name>
</gene>
<organism evidence="1 2">
    <name type="scientific">Vibrio cholerae</name>
    <dbReference type="NCBI Taxonomy" id="666"/>
    <lineage>
        <taxon>Bacteria</taxon>
        <taxon>Pseudomonadati</taxon>
        <taxon>Pseudomonadota</taxon>
        <taxon>Gammaproteobacteria</taxon>
        <taxon>Vibrionales</taxon>
        <taxon>Vibrionaceae</taxon>
        <taxon>Vibrio</taxon>
    </lineage>
</organism>
<evidence type="ECO:0000313" key="2">
    <source>
        <dbReference type="Proteomes" id="UP000319979"/>
    </source>
</evidence>
<protein>
    <submittedName>
        <fullName evidence="1">Uncharacterized protein</fullName>
    </submittedName>
</protein>
<dbReference type="Proteomes" id="UP000319979">
    <property type="component" value="Unassembled WGS sequence"/>
</dbReference>
<reference evidence="1 2" key="1">
    <citation type="submission" date="2019-07" db="EMBL/GenBank/DDBJ databases">
        <title>Phenotypic and genotypic antimicrobial resistance traits of Vibrio cholerae non-O1/non-O139 isolated from a large Austrian lake frequently associated with cases of infection.</title>
        <authorList>
            <person name="Lepuschitz S."/>
            <person name="Baron S."/>
            <person name="Larvor E."/>
            <person name="Granier S."/>
            <person name="Pretzer C."/>
            <person name="Mach R.L."/>
            <person name="Farnleitner A.H."/>
            <person name="Ruppitsch W."/>
            <person name="Pleininger S."/>
            <person name="Indra A."/>
            <person name="Kirschner A.K.T."/>
        </authorList>
    </citation>
    <scope>NUCLEOTIDE SEQUENCE [LARGE SCALE GENOMIC DNA]</scope>
    <source>
        <strain evidence="1 2">A12JL36W90</strain>
    </source>
</reference>
<proteinExistence type="predicted"/>
<dbReference type="AlphaFoldDB" id="A0A544C4Q6"/>
<sequence>MPCIIVGFYWLAKDICNVNEKNRGIFVKKNGGKELMGWIRLVRGNTTFCPFPCFELFITCYIKASSYLLFLI</sequence>
<dbReference type="EMBL" id="VIOS01000038">
    <property type="protein sequence ID" value="TQP13619.1"/>
    <property type="molecule type" value="Genomic_DNA"/>
</dbReference>
<evidence type="ECO:0000313" key="1">
    <source>
        <dbReference type="EMBL" id="TQP13619.1"/>
    </source>
</evidence>
<name>A0A544C4Q6_VIBCL</name>
<accession>A0A544C4Q6</accession>